<evidence type="ECO:0000313" key="1">
    <source>
        <dbReference type="EMBL" id="GJS55372.1"/>
    </source>
</evidence>
<reference evidence="1" key="2">
    <citation type="submission" date="2022-01" db="EMBL/GenBank/DDBJ databases">
        <authorList>
            <person name="Yamashiro T."/>
            <person name="Shiraishi A."/>
            <person name="Satake H."/>
            <person name="Nakayama K."/>
        </authorList>
    </citation>
    <scope>NUCLEOTIDE SEQUENCE</scope>
</reference>
<comment type="caution">
    <text evidence="1">The sequence shown here is derived from an EMBL/GenBank/DDBJ whole genome shotgun (WGS) entry which is preliminary data.</text>
</comment>
<keyword evidence="2" id="KW-1185">Reference proteome</keyword>
<dbReference type="Proteomes" id="UP001151760">
    <property type="component" value="Unassembled WGS sequence"/>
</dbReference>
<name>A0ABQ4WR83_9ASTR</name>
<protein>
    <submittedName>
        <fullName evidence="1">Uncharacterized protein</fullName>
    </submittedName>
</protein>
<evidence type="ECO:0000313" key="2">
    <source>
        <dbReference type="Proteomes" id="UP001151760"/>
    </source>
</evidence>
<organism evidence="1 2">
    <name type="scientific">Tanacetum coccineum</name>
    <dbReference type="NCBI Taxonomy" id="301880"/>
    <lineage>
        <taxon>Eukaryota</taxon>
        <taxon>Viridiplantae</taxon>
        <taxon>Streptophyta</taxon>
        <taxon>Embryophyta</taxon>
        <taxon>Tracheophyta</taxon>
        <taxon>Spermatophyta</taxon>
        <taxon>Magnoliopsida</taxon>
        <taxon>eudicotyledons</taxon>
        <taxon>Gunneridae</taxon>
        <taxon>Pentapetalae</taxon>
        <taxon>asterids</taxon>
        <taxon>campanulids</taxon>
        <taxon>Asterales</taxon>
        <taxon>Asteraceae</taxon>
        <taxon>Asteroideae</taxon>
        <taxon>Anthemideae</taxon>
        <taxon>Anthemidinae</taxon>
        <taxon>Tanacetum</taxon>
    </lineage>
</organism>
<reference evidence="1" key="1">
    <citation type="journal article" date="2022" name="Int. J. Mol. Sci.">
        <title>Draft Genome of Tanacetum Coccineum: Genomic Comparison of Closely Related Tanacetum-Family Plants.</title>
        <authorList>
            <person name="Yamashiro T."/>
            <person name="Shiraishi A."/>
            <person name="Nakayama K."/>
            <person name="Satake H."/>
        </authorList>
    </citation>
    <scope>NUCLEOTIDE SEQUENCE</scope>
</reference>
<dbReference type="EMBL" id="BQNB010008863">
    <property type="protein sequence ID" value="GJS55372.1"/>
    <property type="molecule type" value="Genomic_DNA"/>
</dbReference>
<sequence>MKDKIEFNGKNKLGNFVNAPIFIGNFYVITNFTVVEDMDPYLDEGMGDVIFGKPFCKASCVEARRFDGIITIRDGDDNVTVRNKEVSVTKALRAVESSLGSCGIANLAILQLGKIVEEGGSDYPWGGLGYRVKAGWRNRDWLGFEKGGKKGVIKGLGVTDKRFGRLASLALQSDKGVCTHGPCVLNVLGTWQIKSPKVITPIAPLVLMVIALWLWQNCPLGYNFASLAVTREKTDEEFTEAENNKEHADIQATNILSQGLPRHIFNTLNQTETTKEIWENVELLMQGSSFT</sequence>
<gene>
    <name evidence="1" type="ORF">Tco_0628734</name>
</gene>
<accession>A0ABQ4WR83</accession>
<proteinExistence type="predicted"/>